<feature type="transmembrane region" description="Helical" evidence="9">
    <location>
        <begin position="162"/>
        <end position="182"/>
    </location>
</feature>
<dbReference type="KEGG" id="bic:LMTR13_14490"/>
<keyword evidence="4" id="KW-0808">Transferase</keyword>
<feature type="transmembrane region" description="Helical" evidence="9">
    <location>
        <begin position="53"/>
        <end position="76"/>
    </location>
</feature>
<dbReference type="InterPro" id="IPR036890">
    <property type="entry name" value="HATPase_C_sf"/>
</dbReference>
<sequence length="537" mass="58248">MGDALAKEADGPAPWVSDLPPTALQTRSALAVAAGVLVAFIAIAPFSGTPLSALNIFFPLLDAFVFVTDLVTAVLLFSQFAISGSRPLLALANGYLFTAFIVVPHALTFTGAFSPTGLLGANIQTGSWLFIFWHIGFALALLAYALLSIGRAHPIQPGRALSAIRWSVAGALALTCGLTWLATAGTDLLPPIILDNSRMSPLVVYPIWFTILISASALVVLGFRRRSVLDQWLMVVAFVYIGELAFSGLLPSVRFSLGFYAGRLFSIIASSIVLIVLLAETTRLYVLLARSHAGLQRERDNKLMTFEAIVAAISHEIKQPLGAIELNSSSAQQILEQSPIDVREMRAIMDDTRDAARRIDETLSGFRALFGRIERKRQPVDIHDVILDVLKMVQIDLRDKRIAVRTRLTTELPAIHGNRNQLHQLIYNLVHNAIEALSETSESNKMLEVRTSAQDDGSIIVEVQDNGPGVGTQQPGSVFEPFVTTKPQGMGLGLAICRKIVEHHDGEISVSSVKPRGTIFRVKIGAAKRATQPSSFS</sequence>
<dbReference type="CDD" id="cd00082">
    <property type="entry name" value="HisKA"/>
    <property type="match status" value="1"/>
</dbReference>
<feature type="transmembrane region" description="Helical" evidence="9">
    <location>
        <begin position="127"/>
        <end position="150"/>
    </location>
</feature>
<evidence type="ECO:0000256" key="9">
    <source>
        <dbReference type="SAM" id="Phobius"/>
    </source>
</evidence>
<dbReference type="InterPro" id="IPR033424">
    <property type="entry name" value="MASE4"/>
</dbReference>
<keyword evidence="9" id="KW-1133">Transmembrane helix</keyword>
<dbReference type="Proteomes" id="UP000092839">
    <property type="component" value="Chromosome"/>
</dbReference>
<proteinExistence type="predicted"/>
<dbReference type="PRINTS" id="PR00344">
    <property type="entry name" value="BCTRLSENSOR"/>
</dbReference>
<keyword evidence="6" id="KW-0418">Kinase</keyword>
<evidence type="ECO:0000256" key="1">
    <source>
        <dbReference type="ARBA" id="ARBA00000085"/>
    </source>
</evidence>
<feature type="transmembrane region" description="Helical" evidence="9">
    <location>
        <begin position="232"/>
        <end position="251"/>
    </location>
</feature>
<dbReference type="SUPFAM" id="SSF55874">
    <property type="entry name" value="ATPase domain of HSP90 chaperone/DNA topoisomerase II/histidine kinase"/>
    <property type="match status" value="1"/>
</dbReference>
<organism evidence="11 12">
    <name type="scientific">Bradyrhizobium icense</name>
    <dbReference type="NCBI Taxonomy" id="1274631"/>
    <lineage>
        <taxon>Bacteria</taxon>
        <taxon>Pseudomonadati</taxon>
        <taxon>Pseudomonadota</taxon>
        <taxon>Alphaproteobacteria</taxon>
        <taxon>Hyphomicrobiales</taxon>
        <taxon>Nitrobacteraceae</taxon>
        <taxon>Bradyrhizobium</taxon>
    </lineage>
</organism>
<dbReference type="PANTHER" id="PTHR43065">
    <property type="entry name" value="SENSOR HISTIDINE KINASE"/>
    <property type="match status" value="1"/>
</dbReference>
<evidence type="ECO:0000256" key="2">
    <source>
        <dbReference type="ARBA" id="ARBA00012438"/>
    </source>
</evidence>
<feature type="transmembrane region" description="Helical" evidence="9">
    <location>
        <begin position="202"/>
        <end position="223"/>
    </location>
</feature>
<dbReference type="Pfam" id="PF17158">
    <property type="entry name" value="MASE4"/>
    <property type="match status" value="1"/>
</dbReference>
<dbReference type="Pfam" id="PF02518">
    <property type="entry name" value="HATPase_c"/>
    <property type="match status" value="1"/>
</dbReference>
<name>A0A1B1UEL9_9BRAD</name>
<reference evidence="11 12" key="1">
    <citation type="submission" date="2016-07" db="EMBL/GenBank/DDBJ databases">
        <title>Complete genome sequence of Bradyrhizobium icense LMTR 13T, a potential inoculant strain isolated from lima bean (Phaseolus lunatus) in Peru.</title>
        <authorList>
            <person name="Ormeno-Orrillo E."/>
            <person name="Duran D."/>
            <person name="Rogel M.A."/>
            <person name="Rey L."/>
            <person name="Imperial J."/>
            <person name="Ruiz-Argueso T."/>
            <person name="Martinez-Romero E."/>
        </authorList>
    </citation>
    <scope>NUCLEOTIDE SEQUENCE [LARGE SCALE GENOMIC DNA]</scope>
    <source>
        <strain evidence="11 12">LMTR 13</strain>
    </source>
</reference>
<keyword evidence="8" id="KW-0902">Two-component regulatory system</keyword>
<dbReference type="InterPro" id="IPR004358">
    <property type="entry name" value="Sig_transdc_His_kin-like_C"/>
</dbReference>
<evidence type="ECO:0000256" key="7">
    <source>
        <dbReference type="ARBA" id="ARBA00022840"/>
    </source>
</evidence>
<dbReference type="Gene3D" id="1.10.287.130">
    <property type="match status" value="1"/>
</dbReference>
<dbReference type="PANTHER" id="PTHR43065:SF10">
    <property type="entry name" value="PEROXIDE STRESS-ACTIVATED HISTIDINE KINASE MAK3"/>
    <property type="match status" value="1"/>
</dbReference>
<dbReference type="InterPro" id="IPR036097">
    <property type="entry name" value="HisK_dim/P_sf"/>
</dbReference>
<dbReference type="Gene3D" id="3.30.565.10">
    <property type="entry name" value="Histidine kinase-like ATPase, C-terminal domain"/>
    <property type="match status" value="1"/>
</dbReference>
<dbReference type="GO" id="GO:0005524">
    <property type="term" value="F:ATP binding"/>
    <property type="evidence" value="ECO:0007669"/>
    <property type="project" value="UniProtKB-KW"/>
</dbReference>
<keyword evidence="3" id="KW-0597">Phosphoprotein</keyword>
<dbReference type="EMBL" id="CP016428">
    <property type="protein sequence ID" value="ANW01199.1"/>
    <property type="molecule type" value="Genomic_DNA"/>
</dbReference>
<evidence type="ECO:0000256" key="4">
    <source>
        <dbReference type="ARBA" id="ARBA00022679"/>
    </source>
</evidence>
<keyword evidence="12" id="KW-1185">Reference proteome</keyword>
<dbReference type="STRING" id="1274631.LMTR13_14490"/>
<evidence type="ECO:0000256" key="5">
    <source>
        <dbReference type="ARBA" id="ARBA00022741"/>
    </source>
</evidence>
<dbReference type="InterPro" id="IPR003594">
    <property type="entry name" value="HATPase_dom"/>
</dbReference>
<gene>
    <name evidence="11" type="ORF">LMTR13_14490</name>
</gene>
<accession>A0A1B1UEL9</accession>
<keyword evidence="9" id="KW-0472">Membrane</keyword>
<protein>
    <recommendedName>
        <fullName evidence="2">histidine kinase</fullName>
        <ecNumber evidence="2">2.7.13.3</ecNumber>
    </recommendedName>
</protein>
<evidence type="ECO:0000256" key="8">
    <source>
        <dbReference type="ARBA" id="ARBA00023012"/>
    </source>
</evidence>
<dbReference type="InterPro" id="IPR003661">
    <property type="entry name" value="HisK_dim/P_dom"/>
</dbReference>
<dbReference type="InterPro" id="IPR005467">
    <property type="entry name" value="His_kinase_dom"/>
</dbReference>
<dbReference type="GO" id="GO:0000155">
    <property type="term" value="F:phosphorelay sensor kinase activity"/>
    <property type="evidence" value="ECO:0007669"/>
    <property type="project" value="InterPro"/>
</dbReference>
<keyword evidence="9" id="KW-0812">Transmembrane</keyword>
<dbReference type="EC" id="2.7.13.3" evidence="2"/>
<dbReference type="SMART" id="SM00387">
    <property type="entry name" value="HATPase_c"/>
    <property type="match status" value="1"/>
</dbReference>
<dbReference type="PROSITE" id="PS50109">
    <property type="entry name" value="HIS_KIN"/>
    <property type="match status" value="1"/>
</dbReference>
<evidence type="ECO:0000259" key="10">
    <source>
        <dbReference type="PROSITE" id="PS50109"/>
    </source>
</evidence>
<comment type="catalytic activity">
    <reaction evidence="1">
        <text>ATP + protein L-histidine = ADP + protein N-phospho-L-histidine.</text>
        <dbReference type="EC" id="2.7.13.3"/>
    </reaction>
</comment>
<evidence type="ECO:0000313" key="11">
    <source>
        <dbReference type="EMBL" id="ANW01199.1"/>
    </source>
</evidence>
<keyword evidence="5" id="KW-0547">Nucleotide-binding</keyword>
<evidence type="ECO:0000313" key="12">
    <source>
        <dbReference type="Proteomes" id="UP000092839"/>
    </source>
</evidence>
<feature type="domain" description="Histidine kinase" evidence="10">
    <location>
        <begin position="312"/>
        <end position="528"/>
    </location>
</feature>
<feature type="transmembrane region" description="Helical" evidence="9">
    <location>
        <begin position="257"/>
        <end position="279"/>
    </location>
</feature>
<evidence type="ECO:0000256" key="3">
    <source>
        <dbReference type="ARBA" id="ARBA00022553"/>
    </source>
</evidence>
<evidence type="ECO:0000256" key="6">
    <source>
        <dbReference type="ARBA" id="ARBA00022777"/>
    </source>
</evidence>
<feature type="transmembrane region" description="Helical" evidence="9">
    <location>
        <begin position="29"/>
        <end position="47"/>
    </location>
</feature>
<keyword evidence="7" id="KW-0067">ATP-binding</keyword>
<dbReference type="AlphaFoldDB" id="A0A1B1UEL9"/>
<feature type="transmembrane region" description="Helical" evidence="9">
    <location>
        <begin position="88"/>
        <end position="107"/>
    </location>
</feature>
<dbReference type="SUPFAM" id="SSF47384">
    <property type="entry name" value="Homodimeric domain of signal transducing histidine kinase"/>
    <property type="match status" value="1"/>
</dbReference>